<dbReference type="Proteomes" id="UP000499080">
    <property type="component" value="Unassembled WGS sequence"/>
</dbReference>
<name>A0A4Y2S782_ARAVE</name>
<proteinExistence type="predicted"/>
<accession>A0A4Y2S782</accession>
<organism evidence="1 2">
    <name type="scientific">Araneus ventricosus</name>
    <name type="common">Orbweaver spider</name>
    <name type="synonym">Epeira ventricosa</name>
    <dbReference type="NCBI Taxonomy" id="182803"/>
    <lineage>
        <taxon>Eukaryota</taxon>
        <taxon>Metazoa</taxon>
        <taxon>Ecdysozoa</taxon>
        <taxon>Arthropoda</taxon>
        <taxon>Chelicerata</taxon>
        <taxon>Arachnida</taxon>
        <taxon>Araneae</taxon>
        <taxon>Araneomorphae</taxon>
        <taxon>Entelegynae</taxon>
        <taxon>Araneoidea</taxon>
        <taxon>Araneidae</taxon>
        <taxon>Araneus</taxon>
    </lineage>
</organism>
<evidence type="ECO:0000313" key="1">
    <source>
        <dbReference type="EMBL" id="GBN84064.1"/>
    </source>
</evidence>
<keyword evidence="2" id="KW-1185">Reference proteome</keyword>
<comment type="caution">
    <text evidence="1">The sequence shown here is derived from an EMBL/GenBank/DDBJ whole genome shotgun (WGS) entry which is preliminary data.</text>
</comment>
<dbReference type="EMBL" id="BGPR01020212">
    <property type="protein sequence ID" value="GBN84064.1"/>
    <property type="molecule type" value="Genomic_DNA"/>
</dbReference>
<gene>
    <name evidence="1" type="ORF">AVEN_113888_1</name>
</gene>
<dbReference type="AlphaFoldDB" id="A0A4Y2S782"/>
<protein>
    <submittedName>
        <fullName evidence="1">Uncharacterized protein</fullName>
    </submittedName>
</protein>
<sequence>MIALLASTVRRRKELDLSGFLTSKAEISAMFQTSAEASRGRPSSQRVFLFMGHCLTPKMLCGRDLALKSIMSSIWITVPIGKNVLKLRLHLLELGIVWCINRRVVNRGFFPPESDKRSQRHQFTLLKLANLIPAFSSKGNTSRCHTFVHMPTATDSP</sequence>
<evidence type="ECO:0000313" key="2">
    <source>
        <dbReference type="Proteomes" id="UP000499080"/>
    </source>
</evidence>
<reference evidence="1 2" key="1">
    <citation type="journal article" date="2019" name="Sci. Rep.">
        <title>Orb-weaving spider Araneus ventricosus genome elucidates the spidroin gene catalogue.</title>
        <authorList>
            <person name="Kono N."/>
            <person name="Nakamura H."/>
            <person name="Ohtoshi R."/>
            <person name="Moran D.A.P."/>
            <person name="Shinohara A."/>
            <person name="Yoshida Y."/>
            <person name="Fujiwara M."/>
            <person name="Mori M."/>
            <person name="Tomita M."/>
            <person name="Arakawa K."/>
        </authorList>
    </citation>
    <scope>NUCLEOTIDE SEQUENCE [LARGE SCALE GENOMIC DNA]</scope>
</reference>